<dbReference type="InterPro" id="IPR053368">
    <property type="entry name" value="Viral_Envelope_Glycoprotein"/>
</dbReference>
<dbReference type="AlphaFoldDB" id="A0A8C6QYM4"/>
<dbReference type="Pfam" id="PF00517">
    <property type="entry name" value="GP41"/>
    <property type="match status" value="1"/>
</dbReference>
<dbReference type="PANTHER" id="PTHR37874:SF2">
    <property type="entry name" value="GENE 8113-RELATED"/>
    <property type="match status" value="1"/>
</dbReference>
<accession>A0A8C6QYM4</accession>
<evidence type="ECO:0000313" key="3">
    <source>
        <dbReference type="Ensembl" id="ENSNGAP00000009428.1"/>
    </source>
</evidence>
<dbReference type="GO" id="GO:0005198">
    <property type="term" value="F:structural molecule activity"/>
    <property type="evidence" value="ECO:0007669"/>
    <property type="project" value="InterPro"/>
</dbReference>
<dbReference type="Ensembl" id="ENSNGAT00000014939.1">
    <property type="protein sequence ID" value="ENSNGAP00000009428.1"/>
    <property type="gene ID" value="ENSNGAG00000012112.1"/>
</dbReference>
<keyword evidence="1" id="KW-1133">Transmembrane helix</keyword>
<reference evidence="3" key="2">
    <citation type="submission" date="2025-09" db="UniProtKB">
        <authorList>
            <consortium name="Ensembl"/>
        </authorList>
    </citation>
    <scope>IDENTIFICATION</scope>
</reference>
<feature type="domain" description="Retroviral envelope protein GP41-like" evidence="2">
    <location>
        <begin position="31"/>
        <end position="192"/>
    </location>
</feature>
<evidence type="ECO:0000313" key="4">
    <source>
        <dbReference type="Proteomes" id="UP000694381"/>
    </source>
</evidence>
<sequence length="234" mass="25762">MAVMLRPKRDFGITAAIVAAIVVSAGAATAAAVALTTGVQTATVLNELAGKTAMALEAQEQINGMLKAGILMINQRVDLLQEQVDMLGQMLQVGCIHQMQGLCVTAVQFSNFSVASNLSRTLSEHLRGNWSREFDSKVRELRAAILNVNNTRVEITTVQDFLSYLRSTVSWLHSWGGMAFWFFLLILVCGCLVWFTCRIRKQQQSQRQAIVQALVAIEMGASPTVWLNMLDQSQ</sequence>
<reference evidence="3" key="1">
    <citation type="submission" date="2025-08" db="UniProtKB">
        <authorList>
            <consortium name="Ensembl"/>
        </authorList>
    </citation>
    <scope>IDENTIFICATION</scope>
</reference>
<protein>
    <recommendedName>
        <fullName evidence="2">Retroviral envelope protein GP41-like domain-containing protein</fullName>
    </recommendedName>
</protein>
<dbReference type="OMA" id="INGHLHA"/>
<keyword evidence="4" id="KW-1185">Reference proteome</keyword>
<keyword evidence="1" id="KW-0472">Membrane</keyword>
<dbReference type="PANTHER" id="PTHR37874">
    <property type="entry name" value="RIKEN CDNA 1500011B03 GENE-RELATED"/>
    <property type="match status" value="1"/>
</dbReference>
<dbReference type="InterPro" id="IPR000328">
    <property type="entry name" value="GP41-like"/>
</dbReference>
<name>A0A8C6QYM4_NANGA</name>
<organism evidence="3 4">
    <name type="scientific">Nannospalax galili</name>
    <name type="common">Northern Israeli blind subterranean mole rat</name>
    <name type="synonym">Spalax galili</name>
    <dbReference type="NCBI Taxonomy" id="1026970"/>
    <lineage>
        <taxon>Eukaryota</taxon>
        <taxon>Metazoa</taxon>
        <taxon>Chordata</taxon>
        <taxon>Craniata</taxon>
        <taxon>Vertebrata</taxon>
        <taxon>Euteleostomi</taxon>
        <taxon>Mammalia</taxon>
        <taxon>Eutheria</taxon>
        <taxon>Euarchontoglires</taxon>
        <taxon>Glires</taxon>
        <taxon>Rodentia</taxon>
        <taxon>Myomorpha</taxon>
        <taxon>Muroidea</taxon>
        <taxon>Spalacidae</taxon>
        <taxon>Spalacinae</taxon>
        <taxon>Nannospalax</taxon>
    </lineage>
</organism>
<dbReference type="Proteomes" id="UP000694381">
    <property type="component" value="Unassembled WGS sequence"/>
</dbReference>
<dbReference type="GeneTree" id="ENSGT01150000287396"/>
<evidence type="ECO:0000259" key="2">
    <source>
        <dbReference type="Pfam" id="PF00517"/>
    </source>
</evidence>
<evidence type="ECO:0000256" key="1">
    <source>
        <dbReference type="SAM" id="Phobius"/>
    </source>
</evidence>
<keyword evidence="1" id="KW-0812">Transmembrane</keyword>
<proteinExistence type="predicted"/>
<feature type="transmembrane region" description="Helical" evidence="1">
    <location>
        <begin position="175"/>
        <end position="197"/>
    </location>
</feature>